<name>A0AAP4NM48_9XANT</name>
<comment type="caution">
    <text evidence="1">The sequence shown here is derived from an EMBL/GenBank/DDBJ whole genome shotgun (WGS) entry which is preliminary data.</text>
</comment>
<accession>A0AAP4NM48</accession>
<dbReference type="GeneID" id="67407557"/>
<reference evidence="1" key="1">
    <citation type="submission" date="2023-06" db="EMBL/GenBank/DDBJ databases">
        <title>Genome sequences of Xanthomonas arboricola from Serbia and Montenegro.</title>
        <authorList>
            <person name="Ilicic R."/>
            <person name="Jelusic A."/>
            <person name="Harrison J."/>
            <person name="Greer S."/>
            <person name="Grant M."/>
            <person name="Vicente J."/>
            <person name="Popovic Milovanovic T."/>
            <person name="Studholme D.J."/>
        </authorList>
    </citation>
    <scope>NUCLEOTIDE SEQUENCE</scope>
    <source>
        <strain evidence="1">Xp320</strain>
    </source>
</reference>
<protein>
    <submittedName>
        <fullName evidence="1">Uncharacterized protein</fullName>
    </submittedName>
</protein>
<gene>
    <name evidence="1" type="ORF">QSH54_12165</name>
</gene>
<evidence type="ECO:0000313" key="1">
    <source>
        <dbReference type="EMBL" id="MDN0287383.1"/>
    </source>
</evidence>
<dbReference type="AlphaFoldDB" id="A0AAP4NM48"/>
<proteinExistence type="predicted"/>
<dbReference type="EMBL" id="JASVYU010000014">
    <property type="protein sequence ID" value="MDN0287383.1"/>
    <property type="molecule type" value="Genomic_DNA"/>
</dbReference>
<dbReference type="RefSeq" id="WP_181141843.1">
    <property type="nucleotide sequence ID" value="NZ_CP076628.1"/>
</dbReference>
<organism evidence="1">
    <name type="scientific">Xanthomonas arboricola pv. pruni</name>
    <dbReference type="NCBI Taxonomy" id="69929"/>
    <lineage>
        <taxon>Bacteria</taxon>
        <taxon>Pseudomonadati</taxon>
        <taxon>Pseudomonadota</taxon>
        <taxon>Gammaproteobacteria</taxon>
        <taxon>Lysobacterales</taxon>
        <taxon>Lysobacteraceae</taxon>
        <taxon>Xanthomonas</taxon>
    </lineage>
</organism>
<sequence>MTQRSFGAGCCGIARYESGINNNPPASRCKATAVLIARTREVSMPVDREETCDCVRTIIHLQNGTAERTSATRTHYTIR</sequence>